<gene>
    <name evidence="2" type="ORF">NPIL_678581</name>
</gene>
<evidence type="ECO:0000313" key="3">
    <source>
        <dbReference type="Proteomes" id="UP000887013"/>
    </source>
</evidence>
<feature type="region of interest" description="Disordered" evidence="1">
    <location>
        <begin position="37"/>
        <end position="86"/>
    </location>
</feature>
<accession>A0A8X6M8X8</accession>
<proteinExistence type="predicted"/>
<comment type="caution">
    <text evidence="2">The sequence shown here is derived from an EMBL/GenBank/DDBJ whole genome shotgun (WGS) entry which is preliminary data.</text>
</comment>
<evidence type="ECO:0000313" key="2">
    <source>
        <dbReference type="EMBL" id="GFS35587.1"/>
    </source>
</evidence>
<dbReference type="Proteomes" id="UP000887013">
    <property type="component" value="Unassembled WGS sequence"/>
</dbReference>
<dbReference type="OrthoDB" id="118105at2759"/>
<name>A0A8X6M8X8_NEPPI</name>
<evidence type="ECO:0000256" key="1">
    <source>
        <dbReference type="SAM" id="MobiDB-lite"/>
    </source>
</evidence>
<organism evidence="2 3">
    <name type="scientific">Nephila pilipes</name>
    <name type="common">Giant wood spider</name>
    <name type="synonym">Nephila maculata</name>
    <dbReference type="NCBI Taxonomy" id="299642"/>
    <lineage>
        <taxon>Eukaryota</taxon>
        <taxon>Metazoa</taxon>
        <taxon>Ecdysozoa</taxon>
        <taxon>Arthropoda</taxon>
        <taxon>Chelicerata</taxon>
        <taxon>Arachnida</taxon>
        <taxon>Araneae</taxon>
        <taxon>Araneomorphae</taxon>
        <taxon>Entelegynae</taxon>
        <taxon>Araneoidea</taxon>
        <taxon>Nephilidae</taxon>
        <taxon>Nephila</taxon>
    </lineage>
</organism>
<protein>
    <submittedName>
        <fullName evidence="2">Uncharacterized protein</fullName>
    </submittedName>
</protein>
<reference evidence="2" key="1">
    <citation type="submission" date="2020-08" db="EMBL/GenBank/DDBJ databases">
        <title>Multicomponent nature underlies the extraordinary mechanical properties of spider dragline silk.</title>
        <authorList>
            <person name="Kono N."/>
            <person name="Nakamura H."/>
            <person name="Mori M."/>
            <person name="Yoshida Y."/>
            <person name="Ohtoshi R."/>
            <person name="Malay A.D."/>
            <person name="Moran D.A.P."/>
            <person name="Tomita M."/>
            <person name="Numata K."/>
            <person name="Arakawa K."/>
        </authorList>
    </citation>
    <scope>NUCLEOTIDE SEQUENCE</scope>
</reference>
<dbReference type="AlphaFoldDB" id="A0A8X6M8X8"/>
<keyword evidence="3" id="KW-1185">Reference proteome</keyword>
<sequence>MRSRYLSKRKPHDIKAVLIQIKNSEISVDDISENEDNIDYYSSQRELQRKLEREDDTANSSSDPDLDADPPSVYESSDIQHLETVE</sequence>
<dbReference type="EMBL" id="BMAW01088618">
    <property type="protein sequence ID" value="GFS35587.1"/>
    <property type="molecule type" value="Genomic_DNA"/>
</dbReference>